<dbReference type="SUPFAM" id="SSF46774">
    <property type="entry name" value="ARID-like"/>
    <property type="match status" value="1"/>
</dbReference>
<dbReference type="PROSITE" id="PS00028">
    <property type="entry name" value="ZINC_FINGER_C2H2_1"/>
    <property type="match status" value="1"/>
</dbReference>
<keyword evidence="1" id="KW-0156">Chromatin regulator</keyword>
<feature type="domain" description="RFX-type winged-helix" evidence="7">
    <location>
        <begin position="591"/>
        <end position="665"/>
    </location>
</feature>
<evidence type="ECO:0000259" key="7">
    <source>
        <dbReference type="PROSITE" id="PS51526"/>
    </source>
</evidence>
<dbReference type="SMART" id="SM00355">
    <property type="entry name" value="ZnF_C2H2"/>
    <property type="match status" value="2"/>
</dbReference>
<dbReference type="AlphaFoldDB" id="A0A2A2JWW5"/>
<evidence type="ECO:0000256" key="4">
    <source>
        <dbReference type="ARBA" id="ARBA00023242"/>
    </source>
</evidence>
<dbReference type="PANTHER" id="PTHR22970:SF14">
    <property type="entry name" value="AT-RICH INTERACTIVE DOMAIN-CONTAINING PROTEIN 2"/>
    <property type="match status" value="1"/>
</dbReference>
<dbReference type="Gene3D" id="3.30.160.60">
    <property type="entry name" value="Classic Zinc Finger"/>
    <property type="match status" value="1"/>
</dbReference>
<evidence type="ECO:0000256" key="3">
    <source>
        <dbReference type="ARBA" id="ARBA00023163"/>
    </source>
</evidence>
<name>A0A2A2JWW5_9BILA</name>
<dbReference type="Gene3D" id="1.10.150.60">
    <property type="entry name" value="ARID DNA-binding domain"/>
    <property type="match status" value="1"/>
</dbReference>
<dbReference type="InterPro" id="IPR016024">
    <property type="entry name" value="ARM-type_fold"/>
</dbReference>
<comment type="caution">
    <text evidence="8">The sequence shown here is derived from an EMBL/GenBank/DDBJ whole genome shotgun (WGS) entry which is preliminary data.</text>
</comment>
<dbReference type="OrthoDB" id="338531at2759"/>
<evidence type="ECO:0000256" key="1">
    <source>
        <dbReference type="ARBA" id="ARBA00022853"/>
    </source>
</evidence>
<evidence type="ECO:0000313" key="9">
    <source>
        <dbReference type="Proteomes" id="UP000218231"/>
    </source>
</evidence>
<keyword evidence="4" id="KW-0539">Nucleus</keyword>
<dbReference type="Pfam" id="PF01388">
    <property type="entry name" value="ARID"/>
    <property type="match status" value="1"/>
</dbReference>
<protein>
    <recommendedName>
        <fullName evidence="10">ARID domain-containing protein</fullName>
    </recommendedName>
</protein>
<keyword evidence="2" id="KW-0805">Transcription regulation</keyword>
<proteinExistence type="predicted"/>
<evidence type="ECO:0000313" key="8">
    <source>
        <dbReference type="EMBL" id="PAV66143.1"/>
    </source>
</evidence>
<dbReference type="InterPro" id="IPR013087">
    <property type="entry name" value="Znf_C2H2_type"/>
</dbReference>
<dbReference type="CDD" id="cd16100">
    <property type="entry name" value="ARID"/>
    <property type="match status" value="1"/>
</dbReference>
<evidence type="ECO:0008006" key="10">
    <source>
        <dbReference type="Google" id="ProtNLM"/>
    </source>
</evidence>
<organism evidence="8 9">
    <name type="scientific">Diploscapter pachys</name>
    <dbReference type="NCBI Taxonomy" id="2018661"/>
    <lineage>
        <taxon>Eukaryota</taxon>
        <taxon>Metazoa</taxon>
        <taxon>Ecdysozoa</taxon>
        <taxon>Nematoda</taxon>
        <taxon>Chromadorea</taxon>
        <taxon>Rhabditida</taxon>
        <taxon>Rhabditina</taxon>
        <taxon>Rhabditomorpha</taxon>
        <taxon>Rhabditoidea</taxon>
        <taxon>Rhabditidae</taxon>
        <taxon>Diploscapter</taxon>
    </lineage>
</organism>
<dbReference type="PROSITE" id="PS51526">
    <property type="entry name" value="RFX_DBD"/>
    <property type="match status" value="1"/>
</dbReference>
<evidence type="ECO:0000256" key="2">
    <source>
        <dbReference type="ARBA" id="ARBA00023015"/>
    </source>
</evidence>
<gene>
    <name evidence="8" type="ORF">WR25_07294</name>
</gene>
<dbReference type="InterPro" id="IPR003150">
    <property type="entry name" value="DNA-bd_RFX"/>
</dbReference>
<evidence type="ECO:0000259" key="6">
    <source>
        <dbReference type="PROSITE" id="PS51011"/>
    </source>
</evidence>
<dbReference type="EMBL" id="LIAE01010153">
    <property type="protein sequence ID" value="PAV66143.1"/>
    <property type="molecule type" value="Genomic_DNA"/>
</dbReference>
<dbReference type="PROSITE" id="PS51011">
    <property type="entry name" value="ARID"/>
    <property type="match status" value="1"/>
</dbReference>
<dbReference type="SMART" id="SM00501">
    <property type="entry name" value="BRIGHT"/>
    <property type="match status" value="1"/>
</dbReference>
<evidence type="ECO:0000256" key="5">
    <source>
        <dbReference type="SAM" id="MobiDB-lite"/>
    </source>
</evidence>
<feature type="region of interest" description="Disordered" evidence="5">
    <location>
        <begin position="983"/>
        <end position="1014"/>
    </location>
</feature>
<feature type="compositionally biased region" description="Polar residues" evidence="5">
    <location>
        <begin position="543"/>
        <end position="553"/>
    </location>
</feature>
<dbReference type="GO" id="GO:0006355">
    <property type="term" value="P:regulation of DNA-templated transcription"/>
    <property type="evidence" value="ECO:0007669"/>
    <property type="project" value="InterPro"/>
</dbReference>
<feature type="compositionally biased region" description="Basic and acidic residues" evidence="5">
    <location>
        <begin position="707"/>
        <end position="717"/>
    </location>
</feature>
<dbReference type="GO" id="GO:0003677">
    <property type="term" value="F:DNA binding"/>
    <property type="evidence" value="ECO:0007669"/>
    <property type="project" value="InterPro"/>
</dbReference>
<feature type="domain" description="ARID" evidence="6">
    <location>
        <begin position="24"/>
        <end position="116"/>
    </location>
</feature>
<dbReference type="SUPFAM" id="SSF48371">
    <property type="entry name" value="ARM repeat"/>
    <property type="match status" value="1"/>
</dbReference>
<feature type="compositionally biased region" description="Low complexity" evidence="5">
    <location>
        <begin position="487"/>
        <end position="537"/>
    </location>
</feature>
<dbReference type="InterPro" id="IPR001606">
    <property type="entry name" value="ARID_dom"/>
</dbReference>
<feature type="region of interest" description="Disordered" evidence="5">
    <location>
        <begin position="487"/>
        <end position="572"/>
    </location>
</feature>
<dbReference type="GO" id="GO:0006325">
    <property type="term" value="P:chromatin organization"/>
    <property type="evidence" value="ECO:0007669"/>
    <property type="project" value="UniProtKB-KW"/>
</dbReference>
<reference evidence="8 9" key="1">
    <citation type="journal article" date="2017" name="Curr. Biol.">
        <title>Genome architecture and evolution of a unichromosomal asexual nematode.</title>
        <authorList>
            <person name="Fradin H."/>
            <person name="Zegar C."/>
            <person name="Gutwein M."/>
            <person name="Lucas J."/>
            <person name="Kovtun M."/>
            <person name="Corcoran D."/>
            <person name="Baugh L.R."/>
            <person name="Kiontke K."/>
            <person name="Gunsalus K."/>
            <person name="Fitch D.H."/>
            <person name="Piano F."/>
        </authorList>
    </citation>
    <scope>NUCLEOTIDE SEQUENCE [LARGE SCALE GENOMIC DNA]</scope>
    <source>
        <strain evidence="8">PF1309</strain>
    </source>
</reference>
<dbReference type="InterPro" id="IPR052406">
    <property type="entry name" value="Chromatin_Remodeling_Comp"/>
</dbReference>
<accession>A0A2A2JWW5</accession>
<keyword evidence="3" id="KW-0804">Transcription</keyword>
<dbReference type="InterPro" id="IPR036431">
    <property type="entry name" value="ARID_dom_sf"/>
</dbReference>
<feature type="region of interest" description="Disordered" evidence="5">
    <location>
        <begin position="695"/>
        <end position="739"/>
    </location>
</feature>
<dbReference type="Proteomes" id="UP000218231">
    <property type="component" value="Unassembled WGS sequence"/>
</dbReference>
<dbReference type="SMART" id="SM01014">
    <property type="entry name" value="ARID"/>
    <property type="match status" value="1"/>
</dbReference>
<dbReference type="PANTHER" id="PTHR22970">
    <property type="entry name" value="AT-RICH INTERACTIVE DOMAIN-CONTAINING PROTEIN 2"/>
    <property type="match status" value="1"/>
</dbReference>
<feature type="region of interest" description="Disordered" evidence="5">
    <location>
        <begin position="860"/>
        <end position="883"/>
    </location>
</feature>
<keyword evidence="9" id="KW-1185">Reference proteome</keyword>
<dbReference type="STRING" id="2018661.A0A2A2JWW5"/>
<sequence>MESRKRKSSLENYLDSLNDAPDKQRKTNEFYTGLRLFYKRKWNAPLKIPTVQGVEINLQRLYELVMAFGGWQKVSTGEKWQEVADALGVSEDVMCGEHAVKVIYMRYLYKYEQNETVGDLDDMMDGEMSRSRGRVTSSFATNECPTSHNRCNEYIKRDERGNPSTDPDYGRLIKSLLSGLPNEIDFAINVCTLLSHPGPRLLRIAHSPSILTVLVAHCAIYDEEADLSDMHQSWRETIGHAMRPFWVGSGVPANILKRLINLDIDEEAIEIDSELFTGITKVFDYRDSASWRINQIACIFRNLSFESINRVTMANSWPLMKYLILCSASKWPPLYTSALDTLSNLSFDIDLRWPKLIHESGHAILRIIHDGIFSYDKFRVIRCMEILTGLASFEGNEEIICEFLSNRLIERIFDITGIKDIMMCVYALECIYQISEMGDVTCNLLAASPRAVHQLVSMATIEAVSFGTAGLAGMKVVEYQQPLQPGQAQMQQPMMQPQVYGQSQQGNPQGMQQHHGNPPQSNMQQQQQQPPHTPNQNRAYPSVASQLLPPSSHSRVRDKSHQQLLPSNPKMVPISAHINGTVPDSEVERLTETWIKSNCQFDPGMSTPRGELYAAYVDDLRNQYHSLSGSLAMFSNVMKNIHPEVQFKLSDNGLLMVAQGIRLIRPHKLAPASSVQHQQTAAHPIMRSILTQQTTAVPNGTPNKPVVDLRTRSKTPERAPVMDNRGAKPPTVAPPSRPVVYRRPVNGVPADVHHAAAATSYVRKPVVCTVPTSKAATDYMCEWDGCGLFMNSAANVLYHVCKDHLNDAEFRDTDPPVGVCKWTNCDGTPRNKWSLVTHVQDHHTQESQLSFAAQLRRDGRMPLRPPPYRPDQPREMPPHPGYSKHAAIDAIRRHAFNFLPREITDEPEGPVTKSLRLTSCLILRNLARYSAEGRHQLRRHEPHLCWLALSRLESSHALAQLLAELNSTADDKDLLLTASASSSNLAEVPSSQSLSLLSTPLPSLPSTPQRSAKE</sequence>